<dbReference type="GO" id="GO:0046166">
    <property type="term" value="P:glyceraldehyde-3-phosphate biosynthetic process"/>
    <property type="evidence" value="ECO:0007669"/>
    <property type="project" value="TreeGrafter"/>
</dbReference>
<dbReference type="SUPFAM" id="SSF51351">
    <property type="entry name" value="Triosephosphate isomerase (TIM)"/>
    <property type="match status" value="1"/>
</dbReference>
<comment type="caution">
    <text evidence="4">The sequence shown here is derived from an EMBL/GenBank/DDBJ whole genome shotgun (WGS) entry which is preliminary data.</text>
</comment>
<comment type="pathway">
    <text evidence="3">Carbohydrate degradation; glycolysis; D-glyceraldehyde 3-phosphate from glycerone phosphate: step 1/1.</text>
</comment>
<dbReference type="GO" id="GO:0006094">
    <property type="term" value="P:gluconeogenesis"/>
    <property type="evidence" value="ECO:0007669"/>
    <property type="project" value="UniProtKB-UniPathway"/>
</dbReference>
<dbReference type="PROSITE" id="PS51440">
    <property type="entry name" value="TIM_2"/>
    <property type="match status" value="1"/>
</dbReference>
<evidence type="ECO:0000256" key="1">
    <source>
        <dbReference type="ARBA" id="ARBA00007422"/>
    </source>
</evidence>
<dbReference type="CDD" id="cd00311">
    <property type="entry name" value="TIM"/>
    <property type="match status" value="1"/>
</dbReference>
<keyword evidence="5" id="KW-1185">Reference proteome</keyword>
<dbReference type="Pfam" id="PF00121">
    <property type="entry name" value="TIM"/>
    <property type="match status" value="1"/>
</dbReference>
<dbReference type="PANTHER" id="PTHR21139:SF42">
    <property type="entry name" value="TRIOSEPHOSPHATE ISOMERASE"/>
    <property type="match status" value="1"/>
</dbReference>
<dbReference type="UniPathway" id="UPA00138"/>
<dbReference type="Proteomes" id="UP000249762">
    <property type="component" value="Unassembled WGS sequence"/>
</dbReference>
<dbReference type="RefSeq" id="WP_112664915.1">
    <property type="nucleotide sequence ID" value="NZ_QKVO01000001.1"/>
</dbReference>
<dbReference type="OrthoDB" id="9809429at2"/>
<name>A0A328PSD5_9MOLU</name>
<dbReference type="GO" id="GO:0005829">
    <property type="term" value="C:cytosol"/>
    <property type="evidence" value="ECO:0007669"/>
    <property type="project" value="TreeGrafter"/>
</dbReference>
<evidence type="ECO:0000313" key="4">
    <source>
        <dbReference type="EMBL" id="RAO95247.1"/>
    </source>
</evidence>
<dbReference type="GO" id="GO:0006096">
    <property type="term" value="P:glycolytic process"/>
    <property type="evidence" value="ECO:0007669"/>
    <property type="project" value="UniProtKB-UniPathway"/>
</dbReference>
<keyword evidence="2 3" id="KW-0413">Isomerase</keyword>
<keyword evidence="3" id="KW-0324">Glycolysis</keyword>
<dbReference type="EC" id="5.3.1.1" evidence="3"/>
<comment type="catalytic activity">
    <reaction evidence="3">
        <text>D-glyceraldehyde 3-phosphate = dihydroxyacetone phosphate</text>
        <dbReference type="Rhea" id="RHEA:18585"/>
        <dbReference type="ChEBI" id="CHEBI:57642"/>
        <dbReference type="ChEBI" id="CHEBI:59776"/>
        <dbReference type="EC" id="5.3.1.1"/>
    </reaction>
</comment>
<dbReference type="AlphaFoldDB" id="A0A328PSD5"/>
<accession>A0A328PSD5</accession>
<organism evidence="4 5">
    <name type="scientific">Mycoplasma wenyonii</name>
    <dbReference type="NCBI Taxonomy" id="65123"/>
    <lineage>
        <taxon>Bacteria</taxon>
        <taxon>Bacillati</taxon>
        <taxon>Mycoplasmatota</taxon>
        <taxon>Mollicutes</taxon>
        <taxon>Mycoplasmataceae</taxon>
        <taxon>Mycoplasma</taxon>
    </lineage>
</organism>
<evidence type="ECO:0000313" key="5">
    <source>
        <dbReference type="Proteomes" id="UP000249762"/>
    </source>
</evidence>
<gene>
    <name evidence="4" type="ORF">DNK47_00035</name>
</gene>
<evidence type="ECO:0000256" key="2">
    <source>
        <dbReference type="ARBA" id="ARBA00023235"/>
    </source>
</evidence>
<proteinExistence type="inferred from homology"/>
<dbReference type="GO" id="GO:0004807">
    <property type="term" value="F:triose-phosphate isomerase activity"/>
    <property type="evidence" value="ECO:0007669"/>
    <property type="project" value="UniProtKB-EC"/>
</dbReference>
<protein>
    <recommendedName>
        <fullName evidence="3">Triosephosphate isomerase</fullName>
        <ecNumber evidence="3">5.3.1.1</ecNumber>
    </recommendedName>
</protein>
<comment type="subcellular location">
    <subcellularLocation>
        <location evidence="3">Cytoplasm</location>
    </subcellularLocation>
</comment>
<dbReference type="Gene3D" id="3.20.20.70">
    <property type="entry name" value="Aldolase class I"/>
    <property type="match status" value="1"/>
</dbReference>
<keyword evidence="3" id="KW-0312">Gluconeogenesis</keyword>
<sequence length="236" mass="26435">MTRKRIIGNLKMNLLRHELSFYFLELKKRFQDETPEHQLGFAVPYIYLEKVAEEIQSEIQLLAQDVHHLEKGAYTSSISASQLNSINVRSTLIGHSECRALGQTEDIVSKKVRIALLNGFNVVYCCGKDPLREIKNELFFINSSNLERVAIAFEPLSAIGSGSAMPPELVAKQLEEIRSLAIDMWGEAGRKVPLLYGGSVSPENYKSFLSLPVCDGILVGSASLNIDNMWEMAMNR</sequence>
<dbReference type="UniPathway" id="UPA00109">
    <property type="reaction ID" value="UER00189"/>
</dbReference>
<comment type="subunit">
    <text evidence="3">Homodimer.</text>
</comment>
<dbReference type="InterPro" id="IPR035990">
    <property type="entry name" value="TIM_sf"/>
</dbReference>
<dbReference type="InterPro" id="IPR000652">
    <property type="entry name" value="Triosephosphate_isomerase"/>
</dbReference>
<reference evidence="5" key="1">
    <citation type="submission" date="2018-06" db="EMBL/GenBank/DDBJ databases">
        <authorList>
            <person name="Martinez Ocampo F."/>
            <person name="Quiroz Castaneda R.E."/>
            <person name="Rojas Lopez X."/>
        </authorList>
    </citation>
    <scope>NUCLEOTIDE SEQUENCE [LARGE SCALE GENOMIC DNA]</scope>
    <source>
        <strain evidence="5">INIFAP02</strain>
    </source>
</reference>
<dbReference type="InterPro" id="IPR013785">
    <property type="entry name" value="Aldolase_TIM"/>
</dbReference>
<dbReference type="GO" id="GO:0019563">
    <property type="term" value="P:glycerol catabolic process"/>
    <property type="evidence" value="ECO:0007669"/>
    <property type="project" value="TreeGrafter"/>
</dbReference>
<dbReference type="PANTHER" id="PTHR21139">
    <property type="entry name" value="TRIOSEPHOSPHATE ISOMERASE"/>
    <property type="match status" value="1"/>
</dbReference>
<comment type="similarity">
    <text evidence="1 3">Belongs to the triosephosphate isomerase family.</text>
</comment>
<comment type="pathway">
    <text evidence="3">Carbohydrate biosynthesis; gluconeogenesis.</text>
</comment>
<dbReference type="EMBL" id="QKVO01000001">
    <property type="protein sequence ID" value="RAO95247.1"/>
    <property type="molecule type" value="Genomic_DNA"/>
</dbReference>
<evidence type="ECO:0000256" key="3">
    <source>
        <dbReference type="RuleBase" id="RU363013"/>
    </source>
</evidence>
<keyword evidence="3" id="KW-0963">Cytoplasm</keyword>